<dbReference type="EMBL" id="PVXN01000053">
    <property type="protein sequence ID" value="PRR70896.1"/>
    <property type="molecule type" value="Genomic_DNA"/>
</dbReference>
<name>A0A2T0APF7_9CLOT</name>
<dbReference type="AlphaFoldDB" id="A0A2T0APF7"/>
<evidence type="ECO:0000313" key="1">
    <source>
        <dbReference type="EMBL" id="PRR70896.1"/>
    </source>
</evidence>
<evidence type="ECO:0000313" key="2">
    <source>
        <dbReference type="Proteomes" id="UP000239614"/>
    </source>
</evidence>
<dbReference type="GO" id="GO:0000287">
    <property type="term" value="F:magnesium ion binding"/>
    <property type="evidence" value="ECO:0007669"/>
    <property type="project" value="InterPro"/>
</dbReference>
<dbReference type="InterPro" id="IPR036614">
    <property type="entry name" value="RusA-like_sf"/>
</dbReference>
<dbReference type="Pfam" id="PF05866">
    <property type="entry name" value="RusA"/>
    <property type="match status" value="1"/>
</dbReference>
<protein>
    <submittedName>
        <fullName evidence="1">Endodeoxyribonuclease RusA</fullName>
    </submittedName>
</protein>
<gene>
    <name evidence="1" type="ORF">CPAL_19860</name>
</gene>
<accession>A0A2T0APF7</accession>
<dbReference type="GO" id="GO:0006310">
    <property type="term" value="P:DNA recombination"/>
    <property type="evidence" value="ECO:0007669"/>
    <property type="project" value="InterPro"/>
</dbReference>
<dbReference type="SUPFAM" id="SSF103084">
    <property type="entry name" value="Holliday junction resolvase RusA"/>
    <property type="match status" value="1"/>
</dbReference>
<sequence length="131" mass="15341">MEIKLVIPLKPVTKKNHQQILINKATGRRFIAPSKQYKVYEEECSWELKGQYEGEPIDYPVNVKALYYMPTRRKVDLTNLHEALHDILVSCGILKDDNCKIIVSTDGSRVLYDRNNPRTEVFITRIEEEYI</sequence>
<dbReference type="GO" id="GO:0006281">
    <property type="term" value="P:DNA repair"/>
    <property type="evidence" value="ECO:0007669"/>
    <property type="project" value="InterPro"/>
</dbReference>
<reference evidence="1 2" key="1">
    <citation type="submission" date="2018-03" db="EMBL/GenBank/DDBJ databases">
        <title>Genome sequence of Clostridium thermopalmarium DSM 5974.</title>
        <authorList>
            <person name="Poehlein A."/>
            <person name="Daniel R."/>
        </authorList>
    </citation>
    <scope>NUCLEOTIDE SEQUENCE [LARGE SCALE GENOMIC DNA]</scope>
    <source>
        <strain evidence="1 2">DSM 5974</strain>
    </source>
</reference>
<dbReference type="Gene3D" id="3.30.1330.70">
    <property type="entry name" value="Holliday junction resolvase RusA"/>
    <property type="match status" value="1"/>
</dbReference>
<comment type="caution">
    <text evidence="1">The sequence shown here is derived from an EMBL/GenBank/DDBJ whole genome shotgun (WGS) entry which is preliminary data.</text>
</comment>
<dbReference type="RefSeq" id="WP_207654930.1">
    <property type="nucleotide sequence ID" value="NZ_PVXN01000053.1"/>
</dbReference>
<dbReference type="InterPro" id="IPR008822">
    <property type="entry name" value="Endonuclease_RusA-like"/>
</dbReference>
<proteinExistence type="predicted"/>
<dbReference type="Proteomes" id="UP000239614">
    <property type="component" value="Unassembled WGS sequence"/>
</dbReference>
<organism evidence="1 2">
    <name type="scientific">Clostridium thermopalmarium DSM 5974</name>
    <dbReference type="NCBI Taxonomy" id="1121340"/>
    <lineage>
        <taxon>Bacteria</taxon>
        <taxon>Bacillati</taxon>
        <taxon>Bacillota</taxon>
        <taxon>Clostridia</taxon>
        <taxon>Eubacteriales</taxon>
        <taxon>Clostridiaceae</taxon>
        <taxon>Clostridium</taxon>
    </lineage>
</organism>
<keyword evidence="2" id="KW-1185">Reference proteome</keyword>